<evidence type="ECO:0000259" key="5">
    <source>
        <dbReference type="Pfam" id="PF00107"/>
    </source>
</evidence>
<dbReference type="InterPro" id="IPR011032">
    <property type="entry name" value="GroES-like_sf"/>
</dbReference>
<evidence type="ECO:0000256" key="1">
    <source>
        <dbReference type="ARBA" id="ARBA00022723"/>
    </source>
</evidence>
<dbReference type="Gene3D" id="3.90.180.10">
    <property type="entry name" value="Medium-chain alcohol dehydrogenases, catalytic domain"/>
    <property type="match status" value="1"/>
</dbReference>
<dbReference type="RefSeq" id="WP_110714504.1">
    <property type="nucleotide sequence ID" value="NZ_PGFS01000001.1"/>
</dbReference>
<dbReference type="InterPro" id="IPR013149">
    <property type="entry name" value="ADH-like_C"/>
</dbReference>
<keyword evidence="1 4" id="KW-0479">Metal-binding</keyword>
<keyword evidence="3" id="KW-0560">Oxidoreductase</keyword>
<evidence type="ECO:0000313" key="7">
    <source>
        <dbReference type="EMBL" id="MDH4573729.1"/>
    </source>
</evidence>
<keyword evidence="2 4" id="KW-0862">Zinc</keyword>
<dbReference type="Gene3D" id="3.40.50.720">
    <property type="entry name" value="NAD(P)-binding Rossmann-like Domain"/>
    <property type="match status" value="1"/>
</dbReference>
<dbReference type="Proteomes" id="UP001162135">
    <property type="component" value="Unassembled WGS sequence"/>
</dbReference>
<evidence type="ECO:0000259" key="6">
    <source>
        <dbReference type="Pfam" id="PF08240"/>
    </source>
</evidence>
<evidence type="ECO:0000256" key="2">
    <source>
        <dbReference type="ARBA" id="ARBA00022833"/>
    </source>
</evidence>
<evidence type="ECO:0000256" key="3">
    <source>
        <dbReference type="ARBA" id="ARBA00023002"/>
    </source>
</evidence>
<name>A0ABT6I7T7_9GAMM</name>
<dbReference type="InterPro" id="IPR013154">
    <property type="entry name" value="ADH-like_N"/>
</dbReference>
<feature type="domain" description="Alcohol dehydrogenase-like N-terminal" evidence="6">
    <location>
        <begin position="23"/>
        <end position="132"/>
    </location>
</feature>
<sequence>MQVVVCSKPNEMSLIDRPVPDCQPGEALVAIRRIGICGTDIHAFGGNQPYFDYPRVLGHELGGEVVAVAADVDPSLVGQAVYVIPYLHCGECRACRQGRTNCCQRLEVIGVHRDGGMAERLNVPASHLVPVPGLSAEALALVECQAIGAHAVRRAQVAADELVLVVGAGPIGIGVLQVAKSCGARVAMIDTNRDRLALCRDDLGADAVWHAFDDEIGAEIEMLNDGALADVVFDATGNPGAMNRGFDFVGHGGRYVLVSVVKADVSFSDPEFHKKELTLLGSRNATHEDFETVTRLMASGDLLTEPLITHRGRLEELPTLMPQWCAPDSGVVKAMVTLDAEPARAEP</sequence>
<dbReference type="PROSITE" id="PS00059">
    <property type="entry name" value="ADH_ZINC"/>
    <property type="match status" value="1"/>
</dbReference>
<dbReference type="SUPFAM" id="SSF50129">
    <property type="entry name" value="GroES-like"/>
    <property type="match status" value="1"/>
</dbReference>
<evidence type="ECO:0000256" key="4">
    <source>
        <dbReference type="RuleBase" id="RU361277"/>
    </source>
</evidence>
<dbReference type="InterPro" id="IPR036291">
    <property type="entry name" value="NAD(P)-bd_dom_sf"/>
</dbReference>
<evidence type="ECO:0000313" key="8">
    <source>
        <dbReference type="Proteomes" id="UP001162135"/>
    </source>
</evidence>
<comment type="similarity">
    <text evidence="4">Belongs to the zinc-containing alcohol dehydrogenase family.</text>
</comment>
<dbReference type="PANTHER" id="PTHR43401">
    <property type="entry name" value="L-THREONINE 3-DEHYDROGENASE"/>
    <property type="match status" value="1"/>
</dbReference>
<proteinExistence type="inferred from homology"/>
<dbReference type="SUPFAM" id="SSF51735">
    <property type="entry name" value="NAD(P)-binding Rossmann-fold domains"/>
    <property type="match status" value="1"/>
</dbReference>
<dbReference type="PANTHER" id="PTHR43401:SF3">
    <property type="entry name" value="L-GALACTONATE-5-DEHYDROGENASE"/>
    <property type="match status" value="1"/>
</dbReference>
<organism evidence="7 8">
    <name type="scientific">Salinicola acroporae</name>
    <dbReference type="NCBI Taxonomy" id="1541440"/>
    <lineage>
        <taxon>Bacteria</taxon>
        <taxon>Pseudomonadati</taxon>
        <taxon>Pseudomonadota</taxon>
        <taxon>Gammaproteobacteria</taxon>
        <taxon>Oceanospirillales</taxon>
        <taxon>Halomonadaceae</taxon>
        <taxon>Salinicola</taxon>
    </lineage>
</organism>
<dbReference type="Pfam" id="PF00107">
    <property type="entry name" value="ADH_zinc_N"/>
    <property type="match status" value="1"/>
</dbReference>
<comment type="cofactor">
    <cofactor evidence="4">
        <name>Zn(2+)</name>
        <dbReference type="ChEBI" id="CHEBI:29105"/>
    </cofactor>
</comment>
<reference evidence="7" key="1">
    <citation type="journal article" date="2015" name="Antonie Van Leeuwenhoek">
        <title>Comparative 16S rRNA signatures and multilocus sequence analysis for the genus Salinicola and description of Salinicola acroporae sp. nov., isolated from coral Acropora digitifera.</title>
        <authorList>
            <person name="Lepcha R.T."/>
            <person name="Poddar A."/>
            <person name="Schumann P."/>
            <person name="Das S.K."/>
        </authorList>
    </citation>
    <scope>NUCLEOTIDE SEQUENCE</scope>
    <source>
        <strain evidence="7">S4-41</strain>
    </source>
</reference>
<dbReference type="Pfam" id="PF08240">
    <property type="entry name" value="ADH_N"/>
    <property type="match status" value="1"/>
</dbReference>
<gene>
    <name evidence="7" type="ORF">CUR86_15725</name>
</gene>
<feature type="domain" description="Alcohol dehydrogenase-like C-terminal" evidence="5">
    <location>
        <begin position="170"/>
        <end position="298"/>
    </location>
</feature>
<dbReference type="InterPro" id="IPR002328">
    <property type="entry name" value="ADH_Zn_CS"/>
</dbReference>
<comment type="caution">
    <text evidence="7">The sequence shown here is derived from an EMBL/GenBank/DDBJ whole genome shotgun (WGS) entry which is preliminary data.</text>
</comment>
<accession>A0ABT6I7T7</accession>
<keyword evidence="8" id="KW-1185">Reference proteome</keyword>
<protein>
    <submittedName>
        <fullName evidence="7">Alcohol dehydrogenase</fullName>
    </submittedName>
</protein>
<dbReference type="EMBL" id="PGFS01000001">
    <property type="protein sequence ID" value="MDH4573729.1"/>
    <property type="molecule type" value="Genomic_DNA"/>
</dbReference>
<dbReference type="CDD" id="cd08261">
    <property type="entry name" value="Zn_ADH7"/>
    <property type="match status" value="1"/>
</dbReference>
<reference evidence="7" key="2">
    <citation type="submission" date="2017-11" db="EMBL/GenBank/DDBJ databases">
        <authorList>
            <person name="Das S.K."/>
        </authorList>
    </citation>
    <scope>NUCLEOTIDE SEQUENCE</scope>
    <source>
        <strain evidence="7">S4-41</strain>
    </source>
</reference>
<dbReference type="InterPro" id="IPR050129">
    <property type="entry name" value="Zn_alcohol_dh"/>
</dbReference>